<protein>
    <submittedName>
        <fullName evidence="2">Uncharacterized protein</fullName>
    </submittedName>
</protein>
<comment type="caution">
    <text evidence="2">The sequence shown here is derived from an EMBL/GenBank/DDBJ whole genome shotgun (WGS) entry which is preliminary data.</text>
</comment>
<proteinExistence type="predicted"/>
<gene>
    <name evidence="2" type="ORF">NDU88_006206</name>
</gene>
<dbReference type="AlphaFoldDB" id="A0AAV7PQ00"/>
<dbReference type="Proteomes" id="UP001066276">
    <property type="component" value="Chromosome 7"/>
</dbReference>
<keyword evidence="3" id="KW-1185">Reference proteome</keyword>
<organism evidence="2 3">
    <name type="scientific">Pleurodeles waltl</name>
    <name type="common">Iberian ribbed newt</name>
    <dbReference type="NCBI Taxonomy" id="8319"/>
    <lineage>
        <taxon>Eukaryota</taxon>
        <taxon>Metazoa</taxon>
        <taxon>Chordata</taxon>
        <taxon>Craniata</taxon>
        <taxon>Vertebrata</taxon>
        <taxon>Euteleostomi</taxon>
        <taxon>Amphibia</taxon>
        <taxon>Batrachia</taxon>
        <taxon>Caudata</taxon>
        <taxon>Salamandroidea</taxon>
        <taxon>Salamandridae</taxon>
        <taxon>Pleurodelinae</taxon>
        <taxon>Pleurodeles</taxon>
    </lineage>
</organism>
<accession>A0AAV7PQ00</accession>
<feature type="compositionally biased region" description="Polar residues" evidence="1">
    <location>
        <begin position="19"/>
        <end position="32"/>
    </location>
</feature>
<evidence type="ECO:0000256" key="1">
    <source>
        <dbReference type="SAM" id="MobiDB-lite"/>
    </source>
</evidence>
<sequence>MGSPRGPVGESKGRETRSKTSGGSLQAYTSPKGQRREAWSPGQAQSKLESAAQPPAAGLSALPFIHVLLGKGGGRCAAPVPSILVAPPAAGPLLVGVALGALPAPSPQGQLQLEAAAQLLAAGLKAIFSGRVLNGGERALPIGGAPLSRLRSSAPRLPLVCCWSGCPQRAPPGTADPGPRPAA</sequence>
<evidence type="ECO:0000313" key="2">
    <source>
        <dbReference type="EMBL" id="KAJ1127813.1"/>
    </source>
</evidence>
<reference evidence="2" key="1">
    <citation type="journal article" date="2022" name="bioRxiv">
        <title>Sequencing and chromosome-scale assembly of the giantPleurodeles waltlgenome.</title>
        <authorList>
            <person name="Brown T."/>
            <person name="Elewa A."/>
            <person name="Iarovenko S."/>
            <person name="Subramanian E."/>
            <person name="Araus A.J."/>
            <person name="Petzold A."/>
            <person name="Susuki M."/>
            <person name="Suzuki K.-i.T."/>
            <person name="Hayashi T."/>
            <person name="Toyoda A."/>
            <person name="Oliveira C."/>
            <person name="Osipova E."/>
            <person name="Leigh N.D."/>
            <person name="Simon A."/>
            <person name="Yun M.H."/>
        </authorList>
    </citation>
    <scope>NUCLEOTIDE SEQUENCE</scope>
    <source>
        <strain evidence="2">20211129_DDA</strain>
        <tissue evidence="2">Liver</tissue>
    </source>
</reference>
<feature type="region of interest" description="Disordered" evidence="1">
    <location>
        <begin position="1"/>
        <end position="52"/>
    </location>
</feature>
<dbReference type="EMBL" id="JANPWB010000011">
    <property type="protein sequence ID" value="KAJ1127813.1"/>
    <property type="molecule type" value="Genomic_DNA"/>
</dbReference>
<evidence type="ECO:0000313" key="3">
    <source>
        <dbReference type="Proteomes" id="UP001066276"/>
    </source>
</evidence>
<name>A0AAV7PQ00_PLEWA</name>